<proteinExistence type="inferred from homology"/>
<feature type="domain" description="GFO/IDH/MocA-like oxidoreductase" evidence="4">
    <location>
        <begin position="128"/>
        <end position="244"/>
    </location>
</feature>
<gene>
    <name evidence="5" type="ORF">UFOPK3610_00404</name>
</gene>
<protein>
    <submittedName>
        <fullName evidence="5">Unannotated protein</fullName>
    </submittedName>
</protein>
<dbReference type="PANTHER" id="PTHR22604:SF105">
    <property type="entry name" value="TRANS-1,2-DIHYDROBENZENE-1,2-DIOL DEHYDROGENASE"/>
    <property type="match status" value="1"/>
</dbReference>
<evidence type="ECO:0000256" key="2">
    <source>
        <dbReference type="ARBA" id="ARBA00023002"/>
    </source>
</evidence>
<dbReference type="GO" id="GO:0016491">
    <property type="term" value="F:oxidoreductase activity"/>
    <property type="evidence" value="ECO:0007669"/>
    <property type="project" value="UniProtKB-KW"/>
</dbReference>
<dbReference type="Gene3D" id="3.30.360.10">
    <property type="entry name" value="Dihydrodipicolinate Reductase, domain 2"/>
    <property type="match status" value="1"/>
</dbReference>
<evidence type="ECO:0000256" key="1">
    <source>
        <dbReference type="ARBA" id="ARBA00010928"/>
    </source>
</evidence>
<reference evidence="5" key="1">
    <citation type="submission" date="2020-05" db="EMBL/GenBank/DDBJ databases">
        <authorList>
            <person name="Chiriac C."/>
            <person name="Salcher M."/>
            <person name="Ghai R."/>
            <person name="Kavagutti S V."/>
        </authorList>
    </citation>
    <scope>NUCLEOTIDE SEQUENCE</scope>
</reference>
<sequence length="315" mass="34067">MSVRWGVLGAGWLVNQATAAAIHNADGAVLYATAARDIDRARATQPQIAYDSYAAVLDDPHVDAVYICLSNDAHLPWIEASIAAGKHVLCEKPLVLTAEQAERAFALADNAGVHLVEATWSRWHPRMRRIVELATSGALGEISNYLGTFTFDSMTEGNYRLSPDHGGGALYDVGIYPLHALIACLPDVTSFDIMQVDRVMSDHGVDVTTTATLTWGGDSRASIAGSFVMPESQRLTIRGSAGEVTVTDNQAFTTWRAASTLRVGDHVEEFPTVDAYQIMFEEMSALIRGGDGWLLPPQDSIRVAQTVDALRLHSA</sequence>
<organism evidence="5">
    <name type="scientific">freshwater metagenome</name>
    <dbReference type="NCBI Taxonomy" id="449393"/>
    <lineage>
        <taxon>unclassified sequences</taxon>
        <taxon>metagenomes</taxon>
        <taxon>ecological metagenomes</taxon>
    </lineage>
</organism>
<dbReference type="Pfam" id="PF22725">
    <property type="entry name" value="GFO_IDH_MocA_C3"/>
    <property type="match status" value="1"/>
</dbReference>
<dbReference type="PANTHER" id="PTHR22604">
    <property type="entry name" value="OXIDOREDUCTASES"/>
    <property type="match status" value="1"/>
</dbReference>
<dbReference type="InterPro" id="IPR000683">
    <property type="entry name" value="Gfo/Idh/MocA-like_OxRdtase_N"/>
</dbReference>
<accession>A0A6J7GBV4</accession>
<dbReference type="AlphaFoldDB" id="A0A6J7GBV4"/>
<feature type="domain" description="Gfo/Idh/MocA-like oxidoreductase N-terminal" evidence="3">
    <location>
        <begin position="3"/>
        <end position="115"/>
    </location>
</feature>
<dbReference type="InterPro" id="IPR050984">
    <property type="entry name" value="Gfo/Idh/MocA_domain"/>
</dbReference>
<name>A0A6J7GBV4_9ZZZZ</name>
<dbReference type="Gene3D" id="3.40.50.720">
    <property type="entry name" value="NAD(P)-binding Rossmann-like Domain"/>
    <property type="match status" value="1"/>
</dbReference>
<comment type="similarity">
    <text evidence="1">Belongs to the Gfo/Idh/MocA family.</text>
</comment>
<keyword evidence="2" id="KW-0560">Oxidoreductase</keyword>
<dbReference type="InterPro" id="IPR055170">
    <property type="entry name" value="GFO_IDH_MocA-like_dom"/>
</dbReference>
<dbReference type="SUPFAM" id="SSF55347">
    <property type="entry name" value="Glyceraldehyde-3-phosphate dehydrogenase-like, C-terminal domain"/>
    <property type="match status" value="1"/>
</dbReference>
<evidence type="ECO:0000259" key="4">
    <source>
        <dbReference type="Pfam" id="PF22725"/>
    </source>
</evidence>
<dbReference type="EMBL" id="CAFBMR010000008">
    <property type="protein sequence ID" value="CAB4905647.1"/>
    <property type="molecule type" value="Genomic_DNA"/>
</dbReference>
<dbReference type="InterPro" id="IPR036291">
    <property type="entry name" value="NAD(P)-bd_dom_sf"/>
</dbReference>
<dbReference type="Pfam" id="PF01408">
    <property type="entry name" value="GFO_IDH_MocA"/>
    <property type="match status" value="1"/>
</dbReference>
<evidence type="ECO:0000259" key="3">
    <source>
        <dbReference type="Pfam" id="PF01408"/>
    </source>
</evidence>
<dbReference type="SUPFAM" id="SSF51735">
    <property type="entry name" value="NAD(P)-binding Rossmann-fold domains"/>
    <property type="match status" value="1"/>
</dbReference>
<dbReference type="GO" id="GO:0000166">
    <property type="term" value="F:nucleotide binding"/>
    <property type="evidence" value="ECO:0007669"/>
    <property type="project" value="InterPro"/>
</dbReference>
<evidence type="ECO:0000313" key="5">
    <source>
        <dbReference type="EMBL" id="CAB4905647.1"/>
    </source>
</evidence>